<dbReference type="GO" id="GO:0004497">
    <property type="term" value="F:monooxygenase activity"/>
    <property type="evidence" value="ECO:0007669"/>
    <property type="project" value="InterPro"/>
</dbReference>
<organism evidence="2 3">
    <name type="scientific">Saccharopolyspora hordei</name>
    <dbReference type="NCBI Taxonomy" id="1838"/>
    <lineage>
        <taxon>Bacteria</taxon>
        <taxon>Bacillati</taxon>
        <taxon>Actinomycetota</taxon>
        <taxon>Actinomycetes</taxon>
        <taxon>Pseudonocardiales</taxon>
        <taxon>Pseudonocardiaceae</taxon>
        <taxon>Saccharopolyspora</taxon>
    </lineage>
</organism>
<reference evidence="2 3" key="1">
    <citation type="submission" date="2020-07" db="EMBL/GenBank/DDBJ databases">
        <title>Sequencing the genomes of 1000 actinobacteria strains.</title>
        <authorList>
            <person name="Klenk H.-P."/>
        </authorList>
    </citation>
    <scope>NUCLEOTIDE SEQUENCE [LARGE SCALE GENOMIC DNA]</scope>
    <source>
        <strain evidence="2 3">DSM 44065</strain>
    </source>
</reference>
<sequence>MAFGFGDHQHLGQPLARVELQTVFPRLFRRFPDLRSATGLDQLPFEENGVRHGVCELPATWCSHDGW</sequence>
<dbReference type="EMBL" id="JACCFJ010000001">
    <property type="protein sequence ID" value="NYI84014.1"/>
    <property type="molecule type" value="Genomic_DNA"/>
</dbReference>
<dbReference type="GO" id="GO:0020037">
    <property type="term" value="F:heme binding"/>
    <property type="evidence" value="ECO:0007669"/>
    <property type="project" value="InterPro"/>
</dbReference>
<name>A0A853AHD3_9PSEU</name>
<dbReference type="PANTHER" id="PTHR46696:SF6">
    <property type="entry name" value="P450, PUTATIVE (EUROFUNG)-RELATED"/>
    <property type="match status" value="1"/>
</dbReference>
<accession>A0A853AHD3</accession>
<dbReference type="Gene3D" id="1.10.630.10">
    <property type="entry name" value="Cytochrome P450"/>
    <property type="match status" value="1"/>
</dbReference>
<dbReference type="InterPro" id="IPR036396">
    <property type="entry name" value="Cyt_P450_sf"/>
</dbReference>
<dbReference type="GO" id="GO:0005506">
    <property type="term" value="F:iron ion binding"/>
    <property type="evidence" value="ECO:0007669"/>
    <property type="project" value="InterPro"/>
</dbReference>
<evidence type="ECO:0000256" key="1">
    <source>
        <dbReference type="ARBA" id="ARBA00010617"/>
    </source>
</evidence>
<proteinExistence type="inferred from homology"/>
<comment type="caution">
    <text evidence="2">The sequence shown here is derived from an EMBL/GenBank/DDBJ whole genome shotgun (WGS) entry which is preliminary data.</text>
</comment>
<dbReference type="Proteomes" id="UP000587002">
    <property type="component" value="Unassembled WGS sequence"/>
</dbReference>
<dbReference type="GO" id="GO:0016705">
    <property type="term" value="F:oxidoreductase activity, acting on paired donors, with incorporation or reduction of molecular oxygen"/>
    <property type="evidence" value="ECO:0007669"/>
    <property type="project" value="InterPro"/>
</dbReference>
<protein>
    <submittedName>
        <fullName evidence="2">Cytochrome P450</fullName>
    </submittedName>
</protein>
<dbReference type="SUPFAM" id="SSF48264">
    <property type="entry name" value="Cytochrome P450"/>
    <property type="match status" value="1"/>
</dbReference>
<evidence type="ECO:0000313" key="3">
    <source>
        <dbReference type="Proteomes" id="UP000587002"/>
    </source>
</evidence>
<evidence type="ECO:0000313" key="2">
    <source>
        <dbReference type="EMBL" id="NYI84014.1"/>
    </source>
</evidence>
<keyword evidence="3" id="KW-1185">Reference proteome</keyword>
<comment type="similarity">
    <text evidence="1">Belongs to the cytochrome P450 family.</text>
</comment>
<dbReference type="AlphaFoldDB" id="A0A853AHD3"/>
<gene>
    <name evidence="2" type="ORF">HNR68_002644</name>
</gene>
<dbReference type="PANTHER" id="PTHR46696">
    <property type="entry name" value="P450, PUTATIVE (EUROFUNG)-RELATED"/>
    <property type="match status" value="1"/>
</dbReference>